<protein>
    <recommendedName>
        <fullName evidence="4">Secreted protein</fullName>
    </recommendedName>
</protein>
<feature type="region of interest" description="Disordered" evidence="1">
    <location>
        <begin position="56"/>
        <end position="91"/>
    </location>
</feature>
<gene>
    <name evidence="3" type="ORF">PAHAL_1G192200</name>
</gene>
<dbReference type="Proteomes" id="UP000243499">
    <property type="component" value="Chromosome 1"/>
</dbReference>
<keyword evidence="2" id="KW-0732">Signal</keyword>
<proteinExistence type="predicted"/>
<evidence type="ECO:0000256" key="2">
    <source>
        <dbReference type="SAM" id="SignalP"/>
    </source>
</evidence>
<dbReference type="EMBL" id="CM008046">
    <property type="protein sequence ID" value="PVH66274.1"/>
    <property type="molecule type" value="Genomic_DNA"/>
</dbReference>
<evidence type="ECO:0000313" key="3">
    <source>
        <dbReference type="EMBL" id="PVH66274.1"/>
    </source>
</evidence>
<evidence type="ECO:0008006" key="4">
    <source>
        <dbReference type="Google" id="ProtNLM"/>
    </source>
</evidence>
<feature type="signal peptide" evidence="2">
    <location>
        <begin position="1"/>
        <end position="25"/>
    </location>
</feature>
<reference evidence="3" key="1">
    <citation type="submission" date="2018-04" db="EMBL/GenBank/DDBJ databases">
        <title>WGS assembly of Panicum hallii.</title>
        <authorList>
            <person name="Lovell J."/>
            <person name="Jenkins J."/>
            <person name="Lowry D."/>
            <person name="Mamidi S."/>
            <person name="Sreedasyam A."/>
            <person name="Weng X."/>
            <person name="Barry K."/>
            <person name="Bonette J."/>
            <person name="Campitelli B."/>
            <person name="Daum C."/>
            <person name="Gordon S."/>
            <person name="Gould B."/>
            <person name="Lipzen A."/>
            <person name="Macqueen A."/>
            <person name="Palacio-Mejia J."/>
            <person name="Plott C."/>
            <person name="Shakirov E."/>
            <person name="Shu S."/>
            <person name="Yoshinaga Y."/>
            <person name="Zane M."/>
            <person name="Rokhsar D."/>
            <person name="Grimwood J."/>
            <person name="Schmutz J."/>
            <person name="Juenger T."/>
        </authorList>
    </citation>
    <scope>NUCLEOTIDE SEQUENCE [LARGE SCALE GENOMIC DNA]</scope>
    <source>
        <strain evidence="3">FIL2</strain>
    </source>
</reference>
<evidence type="ECO:0000256" key="1">
    <source>
        <dbReference type="SAM" id="MobiDB-lite"/>
    </source>
</evidence>
<organism evidence="3">
    <name type="scientific">Panicum hallii</name>
    <dbReference type="NCBI Taxonomy" id="206008"/>
    <lineage>
        <taxon>Eukaryota</taxon>
        <taxon>Viridiplantae</taxon>
        <taxon>Streptophyta</taxon>
        <taxon>Embryophyta</taxon>
        <taxon>Tracheophyta</taxon>
        <taxon>Spermatophyta</taxon>
        <taxon>Magnoliopsida</taxon>
        <taxon>Liliopsida</taxon>
        <taxon>Poales</taxon>
        <taxon>Poaceae</taxon>
        <taxon>PACMAD clade</taxon>
        <taxon>Panicoideae</taxon>
        <taxon>Panicodae</taxon>
        <taxon>Paniceae</taxon>
        <taxon>Panicinae</taxon>
        <taxon>Panicum</taxon>
        <taxon>Panicum sect. Panicum</taxon>
    </lineage>
</organism>
<name>A0A2T8KVT4_9POAL</name>
<accession>A0A2T8KVT4</accession>
<sequence length="91" mass="10175">MATAVCWSKIAHPSSIIILLVVAVALPVAPIAHQSDELMTCTRYGEPRRTYTKMKRQGVGEENLHAPGDSTGCRTRDRKSRPLRLRRGAYR</sequence>
<dbReference type="Gramene" id="PVH66274">
    <property type="protein sequence ID" value="PVH66274"/>
    <property type="gene ID" value="PAHAL_1G192200"/>
</dbReference>
<feature type="compositionally biased region" description="Basic residues" evidence="1">
    <location>
        <begin position="76"/>
        <end position="91"/>
    </location>
</feature>
<dbReference type="AlphaFoldDB" id="A0A2T8KVT4"/>
<feature type="chain" id="PRO_5015420784" description="Secreted protein" evidence="2">
    <location>
        <begin position="26"/>
        <end position="91"/>
    </location>
</feature>